<keyword evidence="10" id="KW-1185">Reference proteome</keyword>
<organism evidence="9 10">
    <name type="scientific">Leucobacter muris</name>
    <dbReference type="NCBI Taxonomy" id="1935379"/>
    <lineage>
        <taxon>Bacteria</taxon>
        <taxon>Bacillati</taxon>
        <taxon>Actinomycetota</taxon>
        <taxon>Actinomycetes</taxon>
        <taxon>Micrococcales</taxon>
        <taxon>Microbacteriaceae</taxon>
        <taxon>Leucobacter</taxon>
    </lineage>
</organism>
<evidence type="ECO:0000256" key="6">
    <source>
        <dbReference type="SAM" id="MobiDB-lite"/>
    </source>
</evidence>
<dbReference type="Gene3D" id="1.10.10.10">
    <property type="entry name" value="Winged helix-like DNA-binding domain superfamily/Winged helix DNA-binding domain"/>
    <property type="match status" value="1"/>
</dbReference>
<dbReference type="Proteomes" id="UP000285768">
    <property type="component" value="Chromosome"/>
</dbReference>
<evidence type="ECO:0000256" key="1">
    <source>
        <dbReference type="ARBA" id="ARBA00004496"/>
    </source>
</evidence>
<feature type="compositionally biased region" description="Low complexity" evidence="6">
    <location>
        <begin position="119"/>
        <end position="141"/>
    </location>
</feature>
<evidence type="ECO:0000256" key="4">
    <source>
        <dbReference type="ARBA" id="ARBA00022490"/>
    </source>
</evidence>
<feature type="region of interest" description="Disordered" evidence="6">
    <location>
        <begin position="114"/>
        <end position="153"/>
    </location>
</feature>
<feature type="compositionally biased region" description="Low complexity" evidence="6">
    <location>
        <begin position="72"/>
        <end position="82"/>
    </location>
</feature>
<evidence type="ECO:0000313" key="10">
    <source>
        <dbReference type="Proteomes" id="UP000285768"/>
    </source>
</evidence>
<evidence type="ECO:0000313" key="9">
    <source>
        <dbReference type="EMBL" id="QAB17399.1"/>
    </source>
</evidence>
<dbReference type="InterPro" id="IPR053925">
    <property type="entry name" value="RecX_HTH_3rd"/>
</dbReference>
<dbReference type="EMBL" id="CP035037">
    <property type="protein sequence ID" value="QAB17399.1"/>
    <property type="molecule type" value="Genomic_DNA"/>
</dbReference>
<dbReference type="RefSeq" id="WP_128386550.1">
    <property type="nucleotide sequence ID" value="NZ_CP035037.1"/>
</dbReference>
<feature type="compositionally biased region" description="Pro residues" evidence="6">
    <location>
        <begin position="1"/>
        <end position="11"/>
    </location>
</feature>
<feature type="domain" description="RecX first three-helical" evidence="8">
    <location>
        <begin position="151"/>
        <end position="189"/>
    </location>
</feature>
<proteinExistence type="inferred from homology"/>
<protein>
    <recommendedName>
        <fullName evidence="3 5">Regulatory protein RecX</fullName>
    </recommendedName>
</protein>
<dbReference type="InterPro" id="IPR036388">
    <property type="entry name" value="WH-like_DNA-bd_sf"/>
</dbReference>
<evidence type="ECO:0000256" key="5">
    <source>
        <dbReference type="HAMAP-Rule" id="MF_01114"/>
    </source>
</evidence>
<comment type="subcellular location">
    <subcellularLocation>
        <location evidence="1 5">Cytoplasm</location>
    </subcellularLocation>
</comment>
<feature type="region of interest" description="Disordered" evidence="6">
    <location>
        <begin position="1"/>
        <end position="98"/>
    </location>
</feature>
<comment type="similarity">
    <text evidence="2 5">Belongs to the RecX family.</text>
</comment>
<dbReference type="InterPro" id="IPR003783">
    <property type="entry name" value="Regulatory_RecX"/>
</dbReference>
<evidence type="ECO:0000259" key="8">
    <source>
        <dbReference type="Pfam" id="PF21982"/>
    </source>
</evidence>
<keyword evidence="4 5" id="KW-0963">Cytoplasm</keyword>
<feature type="compositionally biased region" description="Basic and acidic residues" evidence="6">
    <location>
        <begin position="49"/>
        <end position="65"/>
    </location>
</feature>
<dbReference type="InterPro" id="IPR053926">
    <property type="entry name" value="RecX_HTH_1st"/>
</dbReference>
<dbReference type="Pfam" id="PF21981">
    <property type="entry name" value="RecX_HTH3"/>
    <property type="match status" value="1"/>
</dbReference>
<dbReference type="Pfam" id="PF21982">
    <property type="entry name" value="RecX_HTH1"/>
    <property type="match status" value="1"/>
</dbReference>
<feature type="domain" description="RecX third three-helical" evidence="7">
    <location>
        <begin position="244"/>
        <end position="285"/>
    </location>
</feature>
<evidence type="ECO:0000256" key="3">
    <source>
        <dbReference type="ARBA" id="ARBA00018111"/>
    </source>
</evidence>
<dbReference type="PANTHER" id="PTHR33602:SF1">
    <property type="entry name" value="REGULATORY PROTEIN RECX FAMILY PROTEIN"/>
    <property type="match status" value="1"/>
</dbReference>
<sequence length="308" mass="33365">MAVRFLPPPEQRPAGGSPSRADLAEAIELRSRLGGPGWGETPSEPQSESPRERGHEYREPERPESGPEQSEVPGVSGPSRVSSDGDPRTTEAEPSAVAEIRARLQSIVSMDAFRDGGTASAPGADAACVADAEPGAEATAAADDEDDRSSAYDDGVRLLARRARSSGELREELQRLEHPAHEVETVIAEFEQSHYLDDEGLARAVTEKLRETKRASRAQIRIKLRERRLPDSAIEEALGQLDTDEEFALLRETAQNRARKLGGLDRQTAERRLLGFLARRGWSGEPAMRAAREALDGGAGGGSGVRFR</sequence>
<comment type="function">
    <text evidence="5">Modulates RecA activity.</text>
</comment>
<gene>
    <name evidence="5" type="primary">recX</name>
    <name evidence="9" type="ORF">Leucomu_05225</name>
</gene>
<evidence type="ECO:0000259" key="7">
    <source>
        <dbReference type="Pfam" id="PF21981"/>
    </source>
</evidence>
<reference evidence="9 10" key="1">
    <citation type="submission" date="2019-01" db="EMBL/GenBank/DDBJ databases">
        <title>Leucobacter muris sp. nov. isolated from the nose of a laboratory mouse.</title>
        <authorList>
            <person name="Benga L."/>
            <person name="Sproeer C."/>
            <person name="Schumann P."/>
            <person name="Verbarg S."/>
            <person name="Bunk B."/>
            <person name="Engelhardt E."/>
            <person name="Benten P.M."/>
            <person name="Sager M."/>
        </authorList>
    </citation>
    <scope>NUCLEOTIDE SEQUENCE [LARGE SCALE GENOMIC DNA]</scope>
    <source>
        <strain evidence="9 10">DSM 101948</strain>
    </source>
</reference>
<accession>A0ABX5QE99</accession>
<dbReference type="PANTHER" id="PTHR33602">
    <property type="entry name" value="REGULATORY PROTEIN RECX FAMILY PROTEIN"/>
    <property type="match status" value="1"/>
</dbReference>
<name>A0ABX5QE99_9MICO</name>
<dbReference type="HAMAP" id="MF_01114">
    <property type="entry name" value="RecX"/>
    <property type="match status" value="1"/>
</dbReference>
<evidence type="ECO:0000256" key="2">
    <source>
        <dbReference type="ARBA" id="ARBA00009695"/>
    </source>
</evidence>